<dbReference type="STRING" id="130081.M2XHY6"/>
<dbReference type="KEGG" id="gsl:Gasu_29330"/>
<dbReference type="SUPFAM" id="SSF81296">
    <property type="entry name" value="E set domains"/>
    <property type="match status" value="1"/>
</dbReference>
<dbReference type="GeneID" id="17088489"/>
<accession>M2XHY6</accession>
<dbReference type="CDD" id="cd02859">
    <property type="entry name" value="E_set_AMPKbeta_like_N"/>
    <property type="match status" value="1"/>
</dbReference>
<protein>
    <recommendedName>
        <fullName evidence="4">AMP-activated protein kinase glycogen-binding domain-containing protein</fullName>
    </recommendedName>
</protein>
<feature type="transmembrane region" description="Helical" evidence="1">
    <location>
        <begin position="299"/>
        <end position="321"/>
    </location>
</feature>
<dbReference type="OrthoDB" id="6774at2759"/>
<evidence type="ECO:0000313" key="2">
    <source>
        <dbReference type="EMBL" id="EME29712.1"/>
    </source>
</evidence>
<dbReference type="Gene3D" id="2.60.40.10">
    <property type="entry name" value="Immunoglobulins"/>
    <property type="match status" value="1"/>
</dbReference>
<sequence>MAPSRGSIWNYSLLDTLHSFWKPNTEETFIEGLPEGLVGCPSNSLGDIAVDNSHTIEATSSISIGNSLGSLSSKLEKGLKEEREETRQHFKEKDTANIVQDSTTHCIGVMTEFIFDSDGCCSQIFLCGDWNNWEPIPMLMANDAIRWSIVTPVPIGYHEFGFVSDEGVWKWSRKHPWNETKGCNWRRIRGPNKSQKWKENLSPSWWTLLGCIPLFILLWILIVLERFKAIFIDDTVVLSKCDYLVNECLREEQQTTDRRNNDSWLIGSQDCIFQCALKVCKMFPRTDILMIRELHWKRLFLVAITIYTLGRFLPEILWILLR</sequence>
<organism evidence="2 3">
    <name type="scientific">Galdieria sulphuraria</name>
    <name type="common">Red alga</name>
    <dbReference type="NCBI Taxonomy" id="130081"/>
    <lineage>
        <taxon>Eukaryota</taxon>
        <taxon>Rhodophyta</taxon>
        <taxon>Bangiophyceae</taxon>
        <taxon>Galdieriales</taxon>
        <taxon>Galdieriaceae</taxon>
        <taxon>Galdieria</taxon>
    </lineage>
</organism>
<keyword evidence="1" id="KW-1133">Transmembrane helix</keyword>
<gene>
    <name evidence="2" type="ORF">Gasu_29330</name>
</gene>
<name>M2XHY6_GALSU</name>
<proteinExistence type="predicted"/>
<reference evidence="3" key="1">
    <citation type="journal article" date="2013" name="Science">
        <title>Gene transfer from bacteria and archaea facilitated evolution of an extremophilic eukaryote.</title>
        <authorList>
            <person name="Schonknecht G."/>
            <person name="Chen W.H."/>
            <person name="Ternes C.M."/>
            <person name="Barbier G.G."/>
            <person name="Shrestha R.P."/>
            <person name="Stanke M."/>
            <person name="Brautigam A."/>
            <person name="Baker B.J."/>
            <person name="Banfield J.F."/>
            <person name="Garavito R.M."/>
            <person name="Carr K."/>
            <person name="Wilkerson C."/>
            <person name="Rensing S.A."/>
            <person name="Gagneul D."/>
            <person name="Dickenson N.E."/>
            <person name="Oesterhelt C."/>
            <person name="Lercher M.J."/>
            <person name="Weber A.P."/>
        </authorList>
    </citation>
    <scope>NUCLEOTIDE SEQUENCE [LARGE SCALE GENOMIC DNA]</scope>
    <source>
        <strain evidence="3">074W</strain>
    </source>
</reference>
<keyword evidence="1" id="KW-0812">Transmembrane</keyword>
<dbReference type="InterPro" id="IPR013783">
    <property type="entry name" value="Ig-like_fold"/>
</dbReference>
<evidence type="ECO:0008006" key="4">
    <source>
        <dbReference type="Google" id="ProtNLM"/>
    </source>
</evidence>
<dbReference type="RefSeq" id="XP_005706232.1">
    <property type="nucleotide sequence ID" value="XM_005706175.1"/>
</dbReference>
<evidence type="ECO:0000256" key="1">
    <source>
        <dbReference type="SAM" id="Phobius"/>
    </source>
</evidence>
<dbReference type="Gramene" id="EME29712">
    <property type="protein sequence ID" value="EME29712"/>
    <property type="gene ID" value="Gasu_29330"/>
</dbReference>
<feature type="transmembrane region" description="Helical" evidence="1">
    <location>
        <begin position="205"/>
        <end position="224"/>
    </location>
</feature>
<dbReference type="AlphaFoldDB" id="M2XHY6"/>
<evidence type="ECO:0000313" key="3">
    <source>
        <dbReference type="Proteomes" id="UP000030680"/>
    </source>
</evidence>
<keyword evidence="3" id="KW-1185">Reference proteome</keyword>
<dbReference type="Proteomes" id="UP000030680">
    <property type="component" value="Unassembled WGS sequence"/>
</dbReference>
<keyword evidence="1" id="KW-0472">Membrane</keyword>
<dbReference type="InterPro" id="IPR014756">
    <property type="entry name" value="Ig_E-set"/>
</dbReference>
<dbReference type="EMBL" id="KB454506">
    <property type="protein sequence ID" value="EME29712.1"/>
    <property type="molecule type" value="Genomic_DNA"/>
</dbReference>